<proteinExistence type="predicted"/>
<sequence length="142" mass="15809">MTDTLPIIINVTKDLLDKFTNIKSVSNKLEAQFNFQTLTANWYGDEEEILTIQLSLETAASFEQCKEALDRVSNRGVNISHFSDDVICCCNEGEQQLLCTIAITASELELLTLQPTLLAGYIQAKLRKVLNLIAQQQSLASI</sequence>
<dbReference type="Proteomes" id="UP000321822">
    <property type="component" value="Unassembled WGS sequence"/>
</dbReference>
<gene>
    <name evidence="1" type="ORF">ESZ36_08880</name>
</gene>
<keyword evidence="2" id="KW-1185">Reference proteome</keyword>
<dbReference type="AlphaFoldDB" id="A0A5C6QIM2"/>
<evidence type="ECO:0000313" key="1">
    <source>
        <dbReference type="EMBL" id="TWX68593.1"/>
    </source>
</evidence>
<name>A0A5C6QIM2_9GAMM</name>
<evidence type="ECO:0000313" key="2">
    <source>
        <dbReference type="Proteomes" id="UP000321822"/>
    </source>
</evidence>
<accession>A0A5C6QIM2</accession>
<dbReference type="EMBL" id="VOLT01000004">
    <property type="protein sequence ID" value="TWX68593.1"/>
    <property type="molecule type" value="Genomic_DNA"/>
</dbReference>
<organism evidence="1 2">
    <name type="scientific">Colwellia demingiae</name>
    <dbReference type="NCBI Taxonomy" id="89401"/>
    <lineage>
        <taxon>Bacteria</taxon>
        <taxon>Pseudomonadati</taxon>
        <taxon>Pseudomonadota</taxon>
        <taxon>Gammaproteobacteria</taxon>
        <taxon>Alteromonadales</taxon>
        <taxon>Colwelliaceae</taxon>
        <taxon>Colwellia</taxon>
    </lineage>
</organism>
<protein>
    <submittedName>
        <fullName evidence="1">Uncharacterized protein</fullName>
    </submittedName>
</protein>
<comment type="caution">
    <text evidence="1">The sequence shown here is derived from an EMBL/GenBank/DDBJ whole genome shotgun (WGS) entry which is preliminary data.</text>
</comment>
<reference evidence="1 2" key="1">
    <citation type="submission" date="2019-07" db="EMBL/GenBank/DDBJ databases">
        <title>Genomes of sea-ice associated Colwellia species.</title>
        <authorList>
            <person name="Bowman J.P."/>
        </authorList>
    </citation>
    <scope>NUCLEOTIDE SEQUENCE [LARGE SCALE GENOMIC DNA]</scope>
    <source>
        <strain evidence="1 2">ACAM 459</strain>
    </source>
</reference>
<dbReference type="OrthoDB" id="6215342at2"/>
<dbReference type="RefSeq" id="WP_146786521.1">
    <property type="nucleotide sequence ID" value="NZ_VOLT01000004.1"/>
</dbReference>